<name>A0ABY8VL75_9CORY</name>
<sequence>MSAYGLGVLPGTSLIDAADVVLSETGTFPHLPQLPARGLSSEAIGRTAGLLESVSVDRGPRSWIMTNRPQRSTRRIWDRLTRDLDECEQAWGTTLDHLKVQVTGPWTLAASVELASGHRVLTDRGAVRDLTDALIEGVNNHVRDVSTRFRARVSVQLDEPLLAAVNNGDLRGATDFNPLRPVNVRDLAERLAHVVDGLTADDVLLNQTGYAPLWDVARESGVTTVQVNPDLVTGTAQLDGFGHAVSGGLRVGLGITDTDDRIDELGERPRSKAVAVARFFDQLGLDRGLLTTAVDVHPRSGITEGTLVDAAHAYRMAVAVERMLVTDAGDL</sequence>
<dbReference type="EMBL" id="CP126970">
    <property type="protein sequence ID" value="WIM69550.1"/>
    <property type="molecule type" value="Genomic_DNA"/>
</dbReference>
<evidence type="ECO:0000313" key="1">
    <source>
        <dbReference type="EMBL" id="WIM69550.1"/>
    </source>
</evidence>
<dbReference type="InterPro" id="IPR038071">
    <property type="entry name" value="UROD/MetE-like_sf"/>
</dbReference>
<dbReference type="RefSeq" id="WP_284874144.1">
    <property type="nucleotide sequence ID" value="NZ_CP126970.1"/>
</dbReference>
<dbReference type="Gene3D" id="3.20.20.210">
    <property type="match status" value="1"/>
</dbReference>
<evidence type="ECO:0000313" key="2">
    <source>
        <dbReference type="Proteomes" id="UP001238805"/>
    </source>
</evidence>
<dbReference type="Proteomes" id="UP001238805">
    <property type="component" value="Chromosome"/>
</dbReference>
<organism evidence="1 2">
    <name type="scientific">Corynebacterium suedekumii</name>
    <dbReference type="NCBI Taxonomy" id="3049801"/>
    <lineage>
        <taxon>Bacteria</taxon>
        <taxon>Bacillati</taxon>
        <taxon>Actinomycetota</taxon>
        <taxon>Actinomycetes</taxon>
        <taxon>Mycobacteriales</taxon>
        <taxon>Corynebacteriaceae</taxon>
        <taxon>Corynebacterium</taxon>
    </lineage>
</organism>
<reference evidence="1 2" key="1">
    <citation type="submission" date="2023-05" db="EMBL/GenBank/DDBJ databases">
        <title>Corynebacterium suedekumii sp. nov. and Corynebacterium breve sp. nov. isolated from raw cow's milk.</title>
        <authorList>
            <person name="Baer M.K."/>
            <person name="Mehl L."/>
            <person name="Hellmuth R."/>
            <person name="Marke G."/>
            <person name="Lipski A."/>
        </authorList>
    </citation>
    <scope>NUCLEOTIDE SEQUENCE [LARGE SCALE GENOMIC DNA]</scope>
    <source>
        <strain evidence="1 2">LM112</strain>
    </source>
</reference>
<gene>
    <name evidence="1" type="ORF">QP029_09875</name>
</gene>
<proteinExistence type="predicted"/>
<evidence type="ECO:0008006" key="3">
    <source>
        <dbReference type="Google" id="ProtNLM"/>
    </source>
</evidence>
<accession>A0ABY8VL75</accession>
<protein>
    <recommendedName>
        <fullName evidence="3">Methionine synthase</fullName>
    </recommendedName>
</protein>
<keyword evidence="2" id="KW-1185">Reference proteome</keyword>
<dbReference type="SUPFAM" id="SSF51726">
    <property type="entry name" value="UROD/MetE-like"/>
    <property type="match status" value="1"/>
</dbReference>